<keyword evidence="2" id="KW-1185">Reference proteome</keyword>
<dbReference type="AlphaFoldDB" id="I0IFQ2"/>
<dbReference type="KEGG" id="phm:PSMK_19310"/>
<proteinExistence type="predicted"/>
<sequence>MSEQQFQAEIDALMCKIAQLPERERGALGDAAEQTRQRHASLRDTVAQLQESLDHLRLSVKYLVFDLEATRRENRLLRRLIETDNGPDDEASTTD</sequence>
<dbReference type="HOGENOM" id="CLU_2370390_0_0_0"/>
<reference evidence="1 2" key="1">
    <citation type="submission" date="2012-02" db="EMBL/GenBank/DDBJ databases">
        <title>Complete genome sequence of Phycisphaera mikurensis NBRC 102666.</title>
        <authorList>
            <person name="Ankai A."/>
            <person name="Hosoyama A."/>
            <person name="Terui Y."/>
            <person name="Sekine M."/>
            <person name="Fukai R."/>
            <person name="Kato Y."/>
            <person name="Nakamura S."/>
            <person name="Yamada-Narita S."/>
            <person name="Kawakoshi A."/>
            <person name="Fukunaga Y."/>
            <person name="Yamazaki S."/>
            <person name="Fujita N."/>
        </authorList>
    </citation>
    <scope>NUCLEOTIDE SEQUENCE [LARGE SCALE GENOMIC DNA]</scope>
    <source>
        <strain evidence="2">NBRC 102666 / KCTC 22515 / FYK2301M01</strain>
    </source>
</reference>
<dbReference type="EMBL" id="AP012338">
    <property type="protein sequence ID" value="BAM04090.1"/>
    <property type="molecule type" value="Genomic_DNA"/>
</dbReference>
<accession>I0IFQ2</accession>
<dbReference type="PATRIC" id="fig|1142394.8.peg.1990"/>
<protein>
    <submittedName>
        <fullName evidence="1">Uncharacterized protein</fullName>
    </submittedName>
</protein>
<dbReference type="STRING" id="1142394.PSMK_19310"/>
<organism evidence="1 2">
    <name type="scientific">Phycisphaera mikurensis (strain NBRC 102666 / KCTC 22515 / FYK2301M01)</name>
    <dbReference type="NCBI Taxonomy" id="1142394"/>
    <lineage>
        <taxon>Bacteria</taxon>
        <taxon>Pseudomonadati</taxon>
        <taxon>Planctomycetota</taxon>
        <taxon>Phycisphaerae</taxon>
        <taxon>Phycisphaerales</taxon>
        <taxon>Phycisphaeraceae</taxon>
        <taxon>Phycisphaera</taxon>
    </lineage>
</organism>
<dbReference type="OrthoDB" id="286017at2"/>
<name>I0IFQ2_PHYMF</name>
<gene>
    <name evidence="1" type="ordered locus">PSMK_19310</name>
</gene>
<dbReference type="Proteomes" id="UP000007881">
    <property type="component" value="Chromosome"/>
</dbReference>
<evidence type="ECO:0000313" key="2">
    <source>
        <dbReference type="Proteomes" id="UP000007881"/>
    </source>
</evidence>
<evidence type="ECO:0000313" key="1">
    <source>
        <dbReference type="EMBL" id="BAM04090.1"/>
    </source>
</evidence>
<dbReference type="RefSeq" id="WP_014437308.1">
    <property type="nucleotide sequence ID" value="NC_017080.1"/>
</dbReference>